<comment type="subunit">
    <text evidence="9">Component of the ribosomal small subunit (SSU) processome.</text>
</comment>
<feature type="compositionally biased region" description="Acidic residues" evidence="10">
    <location>
        <begin position="278"/>
        <end position="287"/>
    </location>
</feature>
<protein>
    <recommendedName>
        <fullName evidence="3 9">U3 small nucleolar RNA-associated protein 10</fullName>
    </recommendedName>
</protein>
<dbReference type="Gene3D" id="1.25.10.10">
    <property type="entry name" value="Leucine-rich Repeat Variant"/>
    <property type="match status" value="1"/>
</dbReference>
<evidence type="ECO:0000256" key="4">
    <source>
        <dbReference type="ARBA" id="ARBA00022517"/>
    </source>
</evidence>
<dbReference type="GeneID" id="92206472"/>
<dbReference type="InterPro" id="IPR021133">
    <property type="entry name" value="HEAT_type_2"/>
</dbReference>
<dbReference type="Pfam" id="PF08146">
    <property type="entry name" value="BP28CT"/>
    <property type="match status" value="1"/>
</dbReference>
<dbReference type="EMBL" id="OZ022406">
    <property type="protein sequence ID" value="CAK9436754.1"/>
    <property type="molecule type" value="Genomic_DNA"/>
</dbReference>
<evidence type="ECO:0000259" key="11">
    <source>
        <dbReference type="SMART" id="SM01036"/>
    </source>
</evidence>
<dbReference type="InterPro" id="IPR016024">
    <property type="entry name" value="ARM-type_fold"/>
</dbReference>
<evidence type="ECO:0000256" key="7">
    <source>
        <dbReference type="ARBA" id="ARBA00023274"/>
    </source>
</evidence>
<dbReference type="Proteomes" id="UP001497383">
    <property type="component" value="Chromosome 2"/>
</dbReference>
<evidence type="ECO:0000313" key="12">
    <source>
        <dbReference type="EMBL" id="CAK9436754.1"/>
    </source>
</evidence>
<dbReference type="RefSeq" id="XP_066828214.1">
    <property type="nucleotide sequence ID" value="XM_066971146.1"/>
</dbReference>
<comment type="function">
    <text evidence="9">Involved in nucleolar processing of pre-18S ribosomal RNA.</text>
</comment>
<evidence type="ECO:0000256" key="6">
    <source>
        <dbReference type="ARBA" id="ARBA00023242"/>
    </source>
</evidence>
<dbReference type="PANTHER" id="PTHR13457">
    <property type="entry name" value="BAP28"/>
    <property type="match status" value="1"/>
</dbReference>
<evidence type="ECO:0000256" key="2">
    <source>
        <dbReference type="ARBA" id="ARBA00010559"/>
    </source>
</evidence>
<keyword evidence="13" id="KW-1185">Reference proteome</keyword>
<feature type="domain" description="BP28 C-terminal" evidence="11">
    <location>
        <begin position="1594"/>
        <end position="1747"/>
    </location>
</feature>
<dbReference type="InterPro" id="IPR022125">
    <property type="entry name" value="U3snoRNP10_N"/>
</dbReference>
<dbReference type="SUPFAM" id="SSF48371">
    <property type="entry name" value="ARM repeat"/>
    <property type="match status" value="1"/>
</dbReference>
<evidence type="ECO:0000256" key="3">
    <source>
        <dbReference type="ARBA" id="ARBA00015399"/>
    </source>
</evidence>
<evidence type="ECO:0000256" key="8">
    <source>
        <dbReference type="PROSITE-ProRule" id="PRU00103"/>
    </source>
</evidence>
<evidence type="ECO:0000256" key="9">
    <source>
        <dbReference type="RuleBase" id="RU367065"/>
    </source>
</evidence>
<accession>A0ABP0ZLI1</accession>
<feature type="region of interest" description="Disordered" evidence="10">
    <location>
        <begin position="268"/>
        <end position="287"/>
    </location>
</feature>
<dbReference type="PANTHER" id="PTHR13457:SF1">
    <property type="entry name" value="HEAT REPEAT-CONTAINING PROTEIN 1"/>
    <property type="match status" value="1"/>
</dbReference>
<reference evidence="12 13" key="1">
    <citation type="submission" date="2024-03" db="EMBL/GenBank/DDBJ databases">
        <authorList>
            <person name="Brejova B."/>
        </authorList>
    </citation>
    <scope>NUCLEOTIDE SEQUENCE [LARGE SCALE GENOMIC DNA]</scope>
    <source>
        <strain evidence="12 13">CBS 14171</strain>
    </source>
</reference>
<dbReference type="SMART" id="SM01036">
    <property type="entry name" value="BP28CT"/>
    <property type="match status" value="1"/>
</dbReference>
<evidence type="ECO:0000256" key="5">
    <source>
        <dbReference type="ARBA" id="ARBA00022552"/>
    </source>
</evidence>
<comment type="subcellular location">
    <subcellularLocation>
        <location evidence="1 9">Nucleus</location>
        <location evidence="1 9">Nucleolus</location>
    </subcellularLocation>
</comment>
<evidence type="ECO:0000256" key="10">
    <source>
        <dbReference type="SAM" id="MobiDB-lite"/>
    </source>
</evidence>
<keyword evidence="5 9" id="KW-0698">rRNA processing</keyword>
<proteinExistence type="inferred from homology"/>
<feature type="repeat" description="HEAT" evidence="8">
    <location>
        <begin position="1840"/>
        <end position="1878"/>
    </location>
</feature>
<comment type="similarity">
    <text evidence="2 9">Belongs to the HEATR1/UTP10 family.</text>
</comment>
<keyword evidence="4 9" id="KW-0690">Ribosome biogenesis</keyword>
<dbReference type="Pfam" id="PF12397">
    <property type="entry name" value="U3snoRNP10"/>
    <property type="match status" value="1"/>
</dbReference>
<organism evidence="12 13">
    <name type="scientific">Lodderomyces beijingensis</name>
    <dbReference type="NCBI Taxonomy" id="1775926"/>
    <lineage>
        <taxon>Eukaryota</taxon>
        <taxon>Fungi</taxon>
        <taxon>Dikarya</taxon>
        <taxon>Ascomycota</taxon>
        <taxon>Saccharomycotina</taxon>
        <taxon>Pichiomycetes</taxon>
        <taxon>Debaryomycetaceae</taxon>
        <taxon>Candida/Lodderomyces clade</taxon>
        <taxon>Lodderomyces</taxon>
    </lineage>
</organism>
<dbReference type="Pfam" id="PF23243">
    <property type="entry name" value="HEAT_HEATR1"/>
    <property type="match status" value="1"/>
</dbReference>
<dbReference type="InterPro" id="IPR011989">
    <property type="entry name" value="ARM-like"/>
</dbReference>
<gene>
    <name evidence="12" type="ORF">LODBEIA_P12760</name>
</gene>
<evidence type="ECO:0000313" key="13">
    <source>
        <dbReference type="Proteomes" id="UP001497383"/>
    </source>
</evidence>
<dbReference type="PROSITE" id="PS50077">
    <property type="entry name" value="HEAT_REPEAT"/>
    <property type="match status" value="1"/>
</dbReference>
<dbReference type="InterPro" id="IPR040191">
    <property type="entry name" value="UTP10"/>
</dbReference>
<keyword evidence="6 9" id="KW-0539">Nucleus</keyword>
<keyword evidence="7 9" id="KW-0687">Ribonucleoprotein</keyword>
<dbReference type="InterPro" id="IPR012954">
    <property type="entry name" value="BP28_C_dom"/>
</dbReference>
<dbReference type="InterPro" id="IPR056473">
    <property type="entry name" value="HEAT_Utp10/HEAT1"/>
</dbReference>
<evidence type="ECO:0000256" key="1">
    <source>
        <dbReference type="ARBA" id="ARBA00004604"/>
    </source>
</evidence>
<sequence length="1880" mass="210975">MIYVILKERPVVAAMSSLASQLKSINEKNSSVAFNRQQRSKLHSRSLIFDPKVASGQDYEYIYEIAVAALDELCELDSRFGKFKPSLFSRDSVNFDRNVQTEELINQLNKNIDAFFILLAPYYGFTAALRAAEWLVRRFQANVHNSEYMITTSLPYFSSPVFIKILNVIPKQNIPQIFEWLTTYKDSLKCPTLPTVFRAFYNDQFLFNFYSSFVNDQVQNKTVYKQLLVFHLSIAVQLLAANSKNQAYLNDVLIPTILQTVNIALTDASRNNSNNNNNDDDNEDEEDQDEVKLTAFSLLAVLSSVAPLTFEVLDSLTVSILNSLQPSLLKQTVTLLVQLWGNHNNNNRGTFETAPPSLAKLQPTPDVIQLLRDLHVSHIKKNRFLAAYFGNIFPRAESLELLKLMDLDQTLLFNFITTSVLEQVVNEGVTNSDGEGEATIVAVAVVKRLVKTNEAAFDAILSSLGVKLADLELKLQSSIKENTTVDFDNYVADDDDDDEEADVEVSVEKEADVEKKMFDLEGITAAAPTYFNSNFDKEFYKLASELVKLCSTTKGSHKAAVLHFAHVVFEKQNSSELGFSFLVRIAFTGYIPVVVRLASLKSIATKLKELDNGKTDFYLLLPLLFAGLFDDAKAVRSEIVQVIKLIYEITSKLHKGKKLKTSFFFMDSQIYGSAEKKLISPQDALKLLTFVHEEGRLNDAIFEKLKITWLLDLVFKFKAEGKSLGSLFETFILSQWALPFSIVFKDKIWQISALLNKSENGRAYFWDTDVKEYFKKRSNWVSQASQAKLDFVAVESSLLGLVSGPKSTQESSLRDSNWLCQALDENNSLQVNANARILQVFQFFKSVDSKLQVVNKLIELLVSDSTTSVEFEFDPIATLQQLPLDSPVFLQSLENVQIGDQMPEQGVVKRRRRSSNSTRQAMAKNDVNSLASHRLKKLAILLEILEVYLRQQAAVAAQPKLLKVLFKILIDLDYLGNDGNLPVLYTQELLAACLLLTIAGMKKSGNNFDDIDSNSIRADLIVNSIRSSTSPQVQNKLLLVISELASFAPEIILHSVMPIFTFMGAHTIRQDDEFSSEALQKTVATVIPALAKSASGPISSKIEFLLASFTAAFQHIPSHRRVKLYVALTQTLKPSESMYIVIYLLGQQYVEAKIKRKTTEVAAEIEAFMNSYLRAFTADEQLQGLSKFCDVLKNLPVQALEVNSLEYETLRSRPIFGNALVNSSSQELIKMRVLLLQYLNTILSLDSSKAFDVTSLKSKIAITLAAETDDKKKTVNQVKDIISFALSELDTFTEDSNPIFLAISEELFALLGNALNLLPIEKFLELAVDSLDVNNLRDNTGVKVAKNYAILTARKFENEIGITNESSSSSIEDFKVESLSNVLLKGIEKNIDPEMQQAYLNAFSVVTSKLATLSEATISTKAISSFLVQSLNVITSGFGLLSDQSEIVIASISAIVSIVNVAGIKTLGMFPKIVPPTLKIWELSTTSNESSSTESAKLIQESVLLLLSCYIKKMPAFMVTSLDSVFLTTLRSDLVDNQIKASVLNMIVDRVNVGQALKSLYSIWMYKDFYKTNNPSDLGLYLNTVQSTTDKMDKSEAISQSSLFMKWLIHAFEFRAYCQQQGDNKFDNNAIHRIESSFQACAIAYVMKLNDKSFRPLFANLVRWAAVGEGGSLVEMTSTARLLSFHRFFNKMQESLKSIVTSYYSYLIDLTSENLRKFAESELEETSLRRIMLISLSMSFNFDQDEYWSQQGRFDSICMPLLSQLANIEDSIGKFLVKAITALVADVSSNEYNEAILKGLIKFISYDNKNSSNTKLWTIRTLKSIFQKMGDQWLPYVPTLVPHIAELLEDDDEAVELEVREGLVRVIEKILGEPLDRYLS</sequence>
<name>A0ABP0ZLI1_9ASCO</name>